<feature type="transmembrane region" description="Helical" evidence="1">
    <location>
        <begin position="133"/>
        <end position="161"/>
    </location>
</feature>
<dbReference type="RefSeq" id="WP_128401590.1">
    <property type="nucleotide sequence ID" value="NZ_CP090090.1"/>
</dbReference>
<dbReference type="Proteomes" id="UP000283817">
    <property type="component" value="Unassembled WGS sequence"/>
</dbReference>
<proteinExistence type="predicted"/>
<name>A0A444HYR7_RHILE</name>
<dbReference type="AlphaFoldDB" id="A0A444HYR7"/>
<sequence length="561" mass="60756">MDRIAAPAVAAAGPEESIARQDSTVAIVAFVGLAAALVLLFPFPPVLDYANHYARIWLLSGGIGEQPFPEIYAVDWSRTFTNVGIDLLATWVGPLVGADRLARALLFLAIVLPPLGAIGLHRALFGGRHYWQIAILSLGWCATMIGGFINFQIGLGMALFFACADLRLQRRSPAVVFAWRLVAALLLTVMHIFSLGFYMAIVCGLEFSWRFDILRSKAGLVRLAGRLALATGACVLPPVAFYLRTPALPNADGNGLTLIWNDGVALIAINLLSAITTYIPLVDVVLVLPLILICTRAVRAGDIRVHAGLAVAACGLLFLSCVSPRHMLGTGWISWRFPIMAALVGMAMVCPFANLTRRQALLLALVVNLAVFGRTGWIGWNWWLAQKDVAAIETALKKVPPGAAVLPLGHEPETMDDLAHSSRHFFVWGEDTFRHLPTLAVPFSHAFVPTTFTAKGKQPLSVLPPWSEIAVPEGNLVSIGVLSCPAMMDEYKGFTPYLSDWRRRFDFVLVANADIPDRYVGTLMPAGLTLVEDAGFAKLYAIDKRMPAEPLLISAGCARAS</sequence>
<feature type="transmembrane region" description="Helical" evidence="1">
    <location>
        <begin position="333"/>
        <end position="353"/>
    </location>
</feature>
<keyword evidence="1" id="KW-1133">Transmembrane helix</keyword>
<protein>
    <submittedName>
        <fullName evidence="2">Uncharacterized protein</fullName>
    </submittedName>
</protein>
<evidence type="ECO:0000313" key="2">
    <source>
        <dbReference type="EMBL" id="RWX29439.1"/>
    </source>
</evidence>
<feature type="transmembrane region" description="Helical" evidence="1">
    <location>
        <begin position="181"/>
        <end position="202"/>
    </location>
</feature>
<dbReference type="EMBL" id="SBHX01000041">
    <property type="protein sequence ID" value="RWX29439.1"/>
    <property type="molecule type" value="Genomic_DNA"/>
</dbReference>
<evidence type="ECO:0000256" key="1">
    <source>
        <dbReference type="SAM" id="Phobius"/>
    </source>
</evidence>
<keyword evidence="1" id="KW-0472">Membrane</keyword>
<feature type="transmembrane region" description="Helical" evidence="1">
    <location>
        <begin position="223"/>
        <end position="243"/>
    </location>
</feature>
<feature type="transmembrane region" description="Helical" evidence="1">
    <location>
        <begin position="360"/>
        <end position="383"/>
    </location>
</feature>
<evidence type="ECO:0000313" key="3">
    <source>
        <dbReference type="Proteomes" id="UP000283817"/>
    </source>
</evidence>
<keyword evidence="1" id="KW-0812">Transmembrane</keyword>
<feature type="transmembrane region" description="Helical" evidence="1">
    <location>
        <begin position="25"/>
        <end position="43"/>
    </location>
</feature>
<reference evidence="2 3" key="1">
    <citation type="submission" date="2019-01" db="EMBL/GenBank/DDBJ databases">
        <title>RHIZO-ID as a novel technology for direct rhizobia identification.</title>
        <authorList>
            <person name="De Meyer S.E."/>
        </authorList>
    </citation>
    <scope>NUCLEOTIDE SEQUENCE [LARGE SCALE GENOMIC DNA]</scope>
    <source>
        <strain evidence="2 3">WSM448</strain>
    </source>
</reference>
<accession>A0A444HYR7</accession>
<feature type="transmembrane region" description="Helical" evidence="1">
    <location>
        <begin position="263"/>
        <end position="293"/>
    </location>
</feature>
<gene>
    <name evidence="2" type="ORF">EHI47_16855</name>
</gene>
<comment type="caution">
    <text evidence="2">The sequence shown here is derived from an EMBL/GenBank/DDBJ whole genome shotgun (WGS) entry which is preliminary data.</text>
</comment>
<organism evidence="2 3">
    <name type="scientific">Rhizobium leguminosarum</name>
    <dbReference type="NCBI Taxonomy" id="384"/>
    <lineage>
        <taxon>Bacteria</taxon>
        <taxon>Pseudomonadati</taxon>
        <taxon>Pseudomonadota</taxon>
        <taxon>Alphaproteobacteria</taxon>
        <taxon>Hyphomicrobiales</taxon>
        <taxon>Rhizobiaceae</taxon>
        <taxon>Rhizobium/Agrobacterium group</taxon>
        <taxon>Rhizobium</taxon>
    </lineage>
</organism>
<feature type="transmembrane region" description="Helical" evidence="1">
    <location>
        <begin position="305"/>
        <end position="327"/>
    </location>
</feature>
<feature type="transmembrane region" description="Helical" evidence="1">
    <location>
        <begin position="101"/>
        <end position="121"/>
    </location>
</feature>